<comment type="caution">
    <text evidence="2">The sequence shown here is derived from an EMBL/GenBank/DDBJ whole genome shotgun (WGS) entry which is preliminary data.</text>
</comment>
<dbReference type="EMBL" id="JAAIVB010000032">
    <property type="protein sequence ID" value="NEX61128.1"/>
    <property type="molecule type" value="Genomic_DNA"/>
</dbReference>
<evidence type="ECO:0000256" key="1">
    <source>
        <dbReference type="SAM" id="Phobius"/>
    </source>
</evidence>
<feature type="transmembrane region" description="Helical" evidence="1">
    <location>
        <begin position="21"/>
        <end position="42"/>
    </location>
</feature>
<dbReference type="RefSeq" id="WP_163962029.1">
    <property type="nucleotide sequence ID" value="NZ_JAAIVB010000032.1"/>
</dbReference>
<evidence type="ECO:0000313" key="2">
    <source>
        <dbReference type="EMBL" id="NEX61128.1"/>
    </source>
</evidence>
<proteinExistence type="predicted"/>
<dbReference type="AlphaFoldDB" id="A0A6B3SKV3"/>
<name>A0A6B3SKV3_9BURK</name>
<reference evidence="2 3" key="1">
    <citation type="submission" date="2020-02" db="EMBL/GenBank/DDBJ databases">
        <authorList>
            <person name="Kim M.K."/>
        </authorList>
    </citation>
    <scope>NUCLEOTIDE SEQUENCE [LARGE SCALE GENOMIC DNA]</scope>
    <source>
        <strain evidence="2 3">17J57-3</strain>
    </source>
</reference>
<keyword evidence="3" id="KW-1185">Reference proteome</keyword>
<protein>
    <submittedName>
        <fullName evidence="2">Uncharacterized protein</fullName>
    </submittedName>
</protein>
<keyword evidence="1" id="KW-1133">Transmembrane helix</keyword>
<dbReference type="Proteomes" id="UP000482155">
    <property type="component" value="Unassembled WGS sequence"/>
</dbReference>
<gene>
    <name evidence="2" type="ORF">G3574_08560</name>
</gene>
<evidence type="ECO:0000313" key="3">
    <source>
        <dbReference type="Proteomes" id="UP000482155"/>
    </source>
</evidence>
<accession>A0A6B3SKV3</accession>
<sequence length="283" mass="29384">MNTASTLPTARRASAMQGGQALVEFMALALMIFPILLLLPMIGRIQDIAHSTLMASRYAAFDATVNNDALGAWKDPAILANEIRRRFYGKADAPIRSDGADGDSATDGNPSWVDPFGRPLVKDAGKDVVLGFGSDDAINQAAGFSPASDGAPFRPRAGGRLADVAGSLGLASRGILTASVSVSLANLPAGIEMVKPFDGIGLSIRRHTSLLPDTWVATGPAQVQARIAAPAIFPGKALAAIEPVAEAAVAIVESPSCFDSCIRAPQLGKLDAWSDVVPPDSLR</sequence>
<organism evidence="2 3">
    <name type="scientific">Noviherbaspirillum galbum</name>
    <dbReference type="NCBI Taxonomy" id="2709383"/>
    <lineage>
        <taxon>Bacteria</taxon>
        <taxon>Pseudomonadati</taxon>
        <taxon>Pseudomonadota</taxon>
        <taxon>Betaproteobacteria</taxon>
        <taxon>Burkholderiales</taxon>
        <taxon>Oxalobacteraceae</taxon>
        <taxon>Noviherbaspirillum</taxon>
    </lineage>
</organism>
<keyword evidence="1" id="KW-0812">Transmembrane</keyword>
<keyword evidence="1" id="KW-0472">Membrane</keyword>